<dbReference type="InterPro" id="IPR011687">
    <property type="entry name" value="Nop53/GLTSCR2"/>
</dbReference>
<dbReference type="HOGENOM" id="CLU_035888_2_0_1"/>
<dbReference type="PIRSF" id="PIRSF017302">
    <property type="entry name" value="Gltscr2"/>
    <property type="match status" value="1"/>
</dbReference>
<dbReference type="STRING" id="747676.F4RXR3"/>
<evidence type="ECO:0000256" key="2">
    <source>
        <dbReference type="ARBA" id="ARBA00018339"/>
    </source>
</evidence>
<dbReference type="GO" id="GO:0008097">
    <property type="term" value="F:5S rRNA binding"/>
    <property type="evidence" value="ECO:0007669"/>
    <property type="project" value="TreeGrafter"/>
</dbReference>
<comment type="similarity">
    <text evidence="1 5">Belongs to the NOP53 family.</text>
</comment>
<dbReference type="AlphaFoldDB" id="F4RXR3"/>
<dbReference type="GO" id="GO:0006364">
    <property type="term" value="P:rRNA processing"/>
    <property type="evidence" value="ECO:0007669"/>
    <property type="project" value="TreeGrafter"/>
</dbReference>
<comment type="function">
    <text evidence="5">May play a role in ribosome biogenesis.</text>
</comment>
<proteinExistence type="inferred from homology"/>
<dbReference type="PANTHER" id="PTHR14211">
    <property type="entry name" value="GLIOMA SUPPRESSOR CANDIDATE REGION GENE 2"/>
    <property type="match status" value="1"/>
</dbReference>
<dbReference type="GO" id="GO:0005730">
    <property type="term" value="C:nucleolus"/>
    <property type="evidence" value="ECO:0007669"/>
    <property type="project" value="UniProtKB-SubCell"/>
</dbReference>
<evidence type="ECO:0000313" key="7">
    <source>
        <dbReference type="EMBL" id="EGG02853.1"/>
    </source>
</evidence>
<dbReference type="GeneID" id="18926025"/>
<evidence type="ECO:0000256" key="4">
    <source>
        <dbReference type="ARBA" id="ARBA00023242"/>
    </source>
</evidence>
<keyword evidence="8" id="KW-1185">Reference proteome</keyword>
<accession>F4RXR3</accession>
<dbReference type="GO" id="GO:0000027">
    <property type="term" value="P:ribosomal large subunit assembly"/>
    <property type="evidence" value="ECO:0007669"/>
    <property type="project" value="UniProtKB-UniRule"/>
</dbReference>
<evidence type="ECO:0000313" key="8">
    <source>
        <dbReference type="Proteomes" id="UP000001072"/>
    </source>
</evidence>
<evidence type="ECO:0000256" key="1">
    <source>
        <dbReference type="ARBA" id="ARBA00008838"/>
    </source>
</evidence>
<protein>
    <recommendedName>
        <fullName evidence="2 5">Ribosome biogenesis protein NOP53</fullName>
    </recommendedName>
</protein>
<dbReference type="RefSeq" id="XP_007413966.1">
    <property type="nucleotide sequence ID" value="XM_007413904.1"/>
</dbReference>
<dbReference type="FunCoup" id="F4RXR3">
    <property type="interactions" value="368"/>
</dbReference>
<dbReference type="GO" id="GO:0005654">
    <property type="term" value="C:nucleoplasm"/>
    <property type="evidence" value="ECO:0007669"/>
    <property type="project" value="UniProtKB-SubCell"/>
</dbReference>
<organism evidence="8">
    <name type="scientific">Melampsora larici-populina (strain 98AG31 / pathotype 3-4-7)</name>
    <name type="common">Poplar leaf rust fungus</name>
    <dbReference type="NCBI Taxonomy" id="747676"/>
    <lineage>
        <taxon>Eukaryota</taxon>
        <taxon>Fungi</taxon>
        <taxon>Dikarya</taxon>
        <taxon>Basidiomycota</taxon>
        <taxon>Pucciniomycotina</taxon>
        <taxon>Pucciniomycetes</taxon>
        <taxon>Pucciniales</taxon>
        <taxon>Melampsoraceae</taxon>
        <taxon>Melampsora</taxon>
    </lineage>
</organism>
<keyword evidence="4 5" id="KW-0539">Nucleus</keyword>
<name>F4RXR3_MELLP</name>
<sequence length="425" mass="48312">MIDPQSNNDMDLFQVDTHGSQSIRHTLLHGTASGRARKGVKPLKVDEILNEVANNQNTTALVSRVRQQITDPKKSKNYKVKLLNHQERKRLEKMVLRKKYQSTLIDEGRSSTAVAIRPPPAPEDNLWSKDSSLEIPIIPVKAPSYLRKHEILDKVTETLTLKSEAPGLISIPAPHPGQSYNPSFKDHQQVLNLANQKLEIEENETRKLESVKENMKKSLAEGRTKESWEFCEEDVDKLMEDDESEIDDSKKTDDQFVKKVKKQKKKTTAQRNRKARALEEARLLAKRRQAKVISKSLHELPTIVNSITQQKANSLETNLNQKSKRAQLISKYGLRAVRGGEPKGLNLISDQHTYQLTEDLTETGLRGLKIEGNLWKDWELSGIRRGKVEGKKSLGKSNGFVSNARSTKGRKLKEVEKHAWKNFEA</sequence>
<evidence type="ECO:0000256" key="6">
    <source>
        <dbReference type="SAM" id="Coils"/>
    </source>
</evidence>
<evidence type="ECO:0000256" key="5">
    <source>
        <dbReference type="PIRNR" id="PIRNR017302"/>
    </source>
</evidence>
<dbReference type="Proteomes" id="UP000001072">
    <property type="component" value="Unassembled WGS sequence"/>
</dbReference>
<keyword evidence="6" id="KW-0175">Coiled coil</keyword>
<dbReference type="Pfam" id="PF07767">
    <property type="entry name" value="Nop53"/>
    <property type="match status" value="1"/>
</dbReference>
<dbReference type="EMBL" id="GL883128">
    <property type="protein sequence ID" value="EGG02853.1"/>
    <property type="molecule type" value="Genomic_DNA"/>
</dbReference>
<gene>
    <name evidence="7" type="ORF">MELLADRAFT_117481</name>
</gene>
<feature type="coiled-coil region" evidence="6">
    <location>
        <begin position="184"/>
        <end position="221"/>
    </location>
</feature>
<keyword evidence="3 5" id="KW-0690">Ribosome biogenesis</keyword>
<dbReference type="OrthoDB" id="5072at2759"/>
<dbReference type="eggNOG" id="KOG2823">
    <property type="taxonomic scope" value="Eukaryota"/>
</dbReference>
<dbReference type="VEuPathDB" id="FungiDB:MELLADRAFT_117481"/>
<evidence type="ECO:0000256" key="3">
    <source>
        <dbReference type="ARBA" id="ARBA00022517"/>
    </source>
</evidence>
<dbReference type="KEGG" id="mlr:MELLADRAFT_117481"/>
<reference evidence="8" key="1">
    <citation type="journal article" date="2011" name="Proc. Natl. Acad. Sci. U.S.A.">
        <title>Obligate biotrophy features unraveled by the genomic analysis of rust fungi.</title>
        <authorList>
            <person name="Duplessis S."/>
            <person name="Cuomo C.A."/>
            <person name="Lin Y.-C."/>
            <person name="Aerts A."/>
            <person name="Tisserant E."/>
            <person name="Veneault-Fourrey C."/>
            <person name="Joly D.L."/>
            <person name="Hacquard S."/>
            <person name="Amselem J."/>
            <person name="Cantarel B.L."/>
            <person name="Chiu R."/>
            <person name="Coutinho P.M."/>
            <person name="Feau N."/>
            <person name="Field M."/>
            <person name="Frey P."/>
            <person name="Gelhaye E."/>
            <person name="Goldberg J."/>
            <person name="Grabherr M.G."/>
            <person name="Kodira C.D."/>
            <person name="Kohler A."/>
            <person name="Kuees U."/>
            <person name="Lindquist E.A."/>
            <person name="Lucas S.M."/>
            <person name="Mago R."/>
            <person name="Mauceli E."/>
            <person name="Morin E."/>
            <person name="Murat C."/>
            <person name="Pangilinan J.L."/>
            <person name="Park R."/>
            <person name="Pearson M."/>
            <person name="Quesneville H."/>
            <person name="Rouhier N."/>
            <person name="Sakthikumar S."/>
            <person name="Salamov A.A."/>
            <person name="Schmutz J."/>
            <person name="Selles B."/>
            <person name="Shapiro H."/>
            <person name="Tanguay P."/>
            <person name="Tuskan G.A."/>
            <person name="Henrissat B."/>
            <person name="Van de Peer Y."/>
            <person name="Rouze P."/>
            <person name="Ellis J.G."/>
            <person name="Dodds P.N."/>
            <person name="Schein J.E."/>
            <person name="Zhong S."/>
            <person name="Hamelin R.C."/>
            <person name="Grigoriev I.V."/>
            <person name="Szabo L.J."/>
            <person name="Martin F."/>
        </authorList>
    </citation>
    <scope>NUCLEOTIDE SEQUENCE [LARGE SCALE GENOMIC DNA]</scope>
    <source>
        <strain evidence="8">98AG31 / pathotype 3-4-7</strain>
    </source>
</reference>
<dbReference type="PANTHER" id="PTHR14211:SF7">
    <property type="entry name" value="RIBOSOME BIOGENESIS PROTEIN NOP53"/>
    <property type="match status" value="1"/>
</dbReference>
<dbReference type="InParanoid" id="F4RXR3"/>
<comment type="subcellular location">
    <subcellularLocation>
        <location evidence="5">Nucleus</location>
        <location evidence="5">Nucleolus</location>
    </subcellularLocation>
    <subcellularLocation>
        <location evidence="5">Nucleus</location>
        <location evidence="5">Nucleoplasm</location>
    </subcellularLocation>
</comment>